<organism evidence="5 6">
    <name type="scientific">Lepeophtheirus salmonis</name>
    <name type="common">Salmon louse</name>
    <name type="synonym">Caligus salmonis</name>
    <dbReference type="NCBI Taxonomy" id="72036"/>
    <lineage>
        <taxon>Eukaryota</taxon>
        <taxon>Metazoa</taxon>
        <taxon>Ecdysozoa</taxon>
        <taxon>Arthropoda</taxon>
        <taxon>Crustacea</taxon>
        <taxon>Multicrustacea</taxon>
        <taxon>Hexanauplia</taxon>
        <taxon>Copepoda</taxon>
        <taxon>Siphonostomatoida</taxon>
        <taxon>Caligidae</taxon>
        <taxon>Lepeophtheirus</taxon>
    </lineage>
</organism>
<dbReference type="SMART" id="SM00408">
    <property type="entry name" value="IGc2"/>
    <property type="match status" value="1"/>
</dbReference>
<protein>
    <submittedName>
        <fullName evidence="5">(salmon louse) hypothetical protein</fullName>
    </submittedName>
</protein>
<dbReference type="OrthoDB" id="10012075at2759"/>
<keyword evidence="4" id="KW-0393">Immunoglobulin domain</keyword>
<sequence>MKDSVLGWIKVAPSVKVENQLVGCPLGESIEIQCLIEAYPNAVNYWMKTAEDHEGEILYNSSNFEVHEVRYYSYKVRLTLRIHTVTKREIGIYTCISSNSLGQEEGTIRLYEIQRVSEESVITSSEMASSLHSTSSAPHSLGQSTKVSPLDKKDLGVYSSKNTKFLDAISKESQNSKENSHGKTTTLFTNNSGKRWLSCLLNHQFPFVVLILYSY</sequence>
<proteinExistence type="predicted"/>
<dbReference type="PANTHER" id="PTHR12231">
    <property type="entry name" value="CTX-RELATED TYPE I TRANSMEMBRANE PROTEIN"/>
    <property type="match status" value="1"/>
</dbReference>
<dbReference type="InterPro" id="IPR003598">
    <property type="entry name" value="Ig_sub2"/>
</dbReference>
<dbReference type="EMBL" id="HG994586">
    <property type="protein sequence ID" value="CAF3006901.1"/>
    <property type="molecule type" value="Genomic_DNA"/>
</dbReference>
<dbReference type="Proteomes" id="UP000675881">
    <property type="component" value="Chromosome 7"/>
</dbReference>
<dbReference type="GO" id="GO:0043005">
    <property type="term" value="C:neuron projection"/>
    <property type="evidence" value="ECO:0007669"/>
    <property type="project" value="TreeGrafter"/>
</dbReference>
<dbReference type="InterPro" id="IPR013783">
    <property type="entry name" value="Ig-like_fold"/>
</dbReference>
<dbReference type="InterPro" id="IPR051170">
    <property type="entry name" value="Neural/epithelial_adhesion"/>
</dbReference>
<accession>A0A7R8D2M0</accession>
<evidence type="ECO:0000256" key="2">
    <source>
        <dbReference type="ARBA" id="ARBA00022737"/>
    </source>
</evidence>
<dbReference type="InterPro" id="IPR007110">
    <property type="entry name" value="Ig-like_dom"/>
</dbReference>
<evidence type="ECO:0000313" key="5">
    <source>
        <dbReference type="EMBL" id="CAF3006901.1"/>
    </source>
</evidence>
<dbReference type="AlphaFoldDB" id="A0A7R8D2M0"/>
<dbReference type="PROSITE" id="PS50835">
    <property type="entry name" value="IG_LIKE"/>
    <property type="match status" value="1"/>
</dbReference>
<dbReference type="InterPro" id="IPR003599">
    <property type="entry name" value="Ig_sub"/>
</dbReference>
<evidence type="ECO:0000256" key="4">
    <source>
        <dbReference type="ARBA" id="ARBA00023319"/>
    </source>
</evidence>
<dbReference type="SMART" id="SM00409">
    <property type="entry name" value="IG"/>
    <property type="match status" value="1"/>
</dbReference>
<dbReference type="PANTHER" id="PTHR12231:SF253">
    <property type="entry name" value="DPR-INTERACTING PROTEIN ETA, ISOFORM B-RELATED"/>
    <property type="match status" value="1"/>
</dbReference>
<keyword evidence="2" id="KW-0677">Repeat</keyword>
<dbReference type="SUPFAM" id="SSF48726">
    <property type="entry name" value="Immunoglobulin"/>
    <property type="match status" value="1"/>
</dbReference>
<gene>
    <name evidence="5" type="ORF">LSAA_12927</name>
</gene>
<keyword evidence="1" id="KW-0732">Signal</keyword>
<dbReference type="Pfam" id="PF13927">
    <property type="entry name" value="Ig_3"/>
    <property type="match status" value="1"/>
</dbReference>
<dbReference type="InterPro" id="IPR036179">
    <property type="entry name" value="Ig-like_dom_sf"/>
</dbReference>
<evidence type="ECO:0000313" key="6">
    <source>
        <dbReference type="Proteomes" id="UP000675881"/>
    </source>
</evidence>
<keyword evidence="6" id="KW-1185">Reference proteome</keyword>
<evidence type="ECO:0000256" key="1">
    <source>
        <dbReference type="ARBA" id="ARBA00022729"/>
    </source>
</evidence>
<reference evidence="5" key="1">
    <citation type="submission" date="2021-02" db="EMBL/GenBank/DDBJ databases">
        <authorList>
            <person name="Bekaert M."/>
        </authorList>
    </citation>
    <scope>NUCLEOTIDE SEQUENCE</scope>
    <source>
        <strain evidence="5">IoA-00</strain>
    </source>
</reference>
<dbReference type="Gene3D" id="2.60.40.10">
    <property type="entry name" value="Immunoglobulins"/>
    <property type="match status" value="1"/>
</dbReference>
<evidence type="ECO:0000256" key="3">
    <source>
        <dbReference type="ARBA" id="ARBA00023157"/>
    </source>
</evidence>
<keyword evidence="3" id="KW-1015">Disulfide bond</keyword>
<name>A0A7R8D2M0_LEPSM</name>